<feature type="domain" description="Chitin-binding type-2" evidence="15">
    <location>
        <begin position="102"/>
        <end position="162"/>
    </location>
</feature>
<dbReference type="SMART" id="SM00494">
    <property type="entry name" value="ChtBD2"/>
    <property type="match status" value="2"/>
</dbReference>
<evidence type="ECO:0000256" key="10">
    <source>
        <dbReference type="ARBA" id="ARBA00023157"/>
    </source>
</evidence>
<dbReference type="GO" id="GO:0023052">
    <property type="term" value="P:signaling"/>
    <property type="evidence" value="ECO:0007669"/>
    <property type="project" value="UniProtKB-ARBA"/>
</dbReference>
<dbReference type="GO" id="GO:0005886">
    <property type="term" value="C:plasma membrane"/>
    <property type="evidence" value="ECO:0007669"/>
    <property type="project" value="UniProtKB-SubCell"/>
</dbReference>
<keyword evidence="6" id="KW-0677">Repeat</keyword>
<keyword evidence="18" id="KW-1185">Reference proteome</keyword>
<evidence type="ECO:0000313" key="18">
    <source>
        <dbReference type="Proteomes" id="UP000663828"/>
    </source>
</evidence>
<feature type="domain" description="EGF-like" evidence="14">
    <location>
        <begin position="156"/>
        <end position="193"/>
    </location>
</feature>
<evidence type="ECO:0000256" key="2">
    <source>
        <dbReference type="ARBA" id="ARBA00022475"/>
    </source>
</evidence>
<dbReference type="InterPro" id="IPR002557">
    <property type="entry name" value="Chitin-bd_dom"/>
</dbReference>
<evidence type="ECO:0000313" key="16">
    <source>
        <dbReference type="EMBL" id="CAF1445127.1"/>
    </source>
</evidence>
<keyword evidence="10 12" id="KW-1015">Disulfide bond</keyword>
<keyword evidence="5 13" id="KW-0732">Signal</keyword>
<evidence type="ECO:0000256" key="5">
    <source>
        <dbReference type="ARBA" id="ARBA00022729"/>
    </source>
</evidence>
<feature type="disulfide bond" evidence="12">
    <location>
        <begin position="183"/>
        <end position="192"/>
    </location>
</feature>
<dbReference type="GO" id="GO:0008061">
    <property type="term" value="F:chitin binding"/>
    <property type="evidence" value="ECO:0007669"/>
    <property type="project" value="InterPro"/>
</dbReference>
<organism evidence="17 18">
    <name type="scientific">Adineta ricciae</name>
    <name type="common">Rotifer</name>
    <dbReference type="NCBI Taxonomy" id="249248"/>
    <lineage>
        <taxon>Eukaryota</taxon>
        <taxon>Metazoa</taxon>
        <taxon>Spiralia</taxon>
        <taxon>Gnathifera</taxon>
        <taxon>Rotifera</taxon>
        <taxon>Eurotatoria</taxon>
        <taxon>Bdelloidea</taxon>
        <taxon>Adinetida</taxon>
        <taxon>Adinetidae</taxon>
        <taxon>Adineta</taxon>
    </lineage>
</organism>
<dbReference type="EMBL" id="CAJNOR010012072">
    <property type="protein sequence ID" value="CAF1665503.1"/>
    <property type="molecule type" value="Genomic_DNA"/>
</dbReference>
<comment type="subcellular location">
    <subcellularLocation>
        <location evidence="1">Cell membrane</location>
        <topology evidence="1">Single-pass type I membrane protein</topology>
    </subcellularLocation>
</comment>
<dbReference type="PROSITE" id="PS50940">
    <property type="entry name" value="CHIT_BIND_II"/>
    <property type="match status" value="1"/>
</dbReference>
<dbReference type="GO" id="GO:0005576">
    <property type="term" value="C:extracellular region"/>
    <property type="evidence" value="ECO:0007669"/>
    <property type="project" value="InterPro"/>
</dbReference>
<reference evidence="17" key="1">
    <citation type="submission" date="2021-02" db="EMBL/GenBank/DDBJ databases">
        <authorList>
            <person name="Nowell W R."/>
        </authorList>
    </citation>
    <scope>NUCLEOTIDE SEQUENCE</scope>
</reference>
<dbReference type="AlphaFoldDB" id="A0A816FSA5"/>
<evidence type="ECO:0000256" key="7">
    <source>
        <dbReference type="ARBA" id="ARBA00022837"/>
    </source>
</evidence>
<gene>
    <name evidence="16" type="ORF">EDS130_LOCUS39148</name>
    <name evidence="17" type="ORF">XAT740_LOCUS57690</name>
</gene>
<evidence type="ECO:0000256" key="11">
    <source>
        <dbReference type="ARBA" id="ARBA00023180"/>
    </source>
</evidence>
<dbReference type="GO" id="GO:0007154">
    <property type="term" value="P:cell communication"/>
    <property type="evidence" value="ECO:0007669"/>
    <property type="project" value="UniProtKB-ARBA"/>
</dbReference>
<keyword evidence="9" id="KW-0472">Membrane</keyword>
<evidence type="ECO:0000256" key="3">
    <source>
        <dbReference type="ARBA" id="ARBA00022536"/>
    </source>
</evidence>
<keyword evidence="7" id="KW-0106">Calcium</keyword>
<keyword evidence="4" id="KW-0812">Transmembrane</keyword>
<name>A0A816FSA5_ADIRI</name>
<dbReference type="PANTHER" id="PTHR24049">
    <property type="entry name" value="CRUMBS FAMILY MEMBER"/>
    <property type="match status" value="1"/>
</dbReference>
<feature type="signal peptide" evidence="13">
    <location>
        <begin position="1"/>
        <end position="21"/>
    </location>
</feature>
<dbReference type="Gene3D" id="2.10.25.10">
    <property type="entry name" value="Laminin"/>
    <property type="match status" value="1"/>
</dbReference>
<protein>
    <submittedName>
        <fullName evidence="17">Uncharacterized protein</fullName>
    </submittedName>
</protein>
<dbReference type="FunFam" id="2.10.25.10:FF:000391">
    <property type="entry name" value="Weary, isoform C"/>
    <property type="match status" value="1"/>
</dbReference>
<dbReference type="SUPFAM" id="SSF57196">
    <property type="entry name" value="EGF/Laminin"/>
    <property type="match status" value="1"/>
</dbReference>
<keyword evidence="2" id="KW-1003">Cell membrane</keyword>
<feature type="chain" id="PRO_5036412862" evidence="13">
    <location>
        <begin position="22"/>
        <end position="304"/>
    </location>
</feature>
<evidence type="ECO:0000256" key="12">
    <source>
        <dbReference type="PROSITE-ProRule" id="PRU00076"/>
    </source>
</evidence>
<keyword evidence="3 12" id="KW-0245">EGF-like domain</keyword>
<dbReference type="InterPro" id="IPR036508">
    <property type="entry name" value="Chitin-bd_dom_sf"/>
</dbReference>
<dbReference type="PROSITE" id="PS50026">
    <property type="entry name" value="EGF_3"/>
    <property type="match status" value="1"/>
</dbReference>
<evidence type="ECO:0000256" key="1">
    <source>
        <dbReference type="ARBA" id="ARBA00004251"/>
    </source>
</evidence>
<evidence type="ECO:0000259" key="15">
    <source>
        <dbReference type="PROSITE" id="PS50940"/>
    </source>
</evidence>
<sequence>MLHCQFLLAFIACIFFCNIESAVVRYAKDENVITGKVTHPEANTADLNVKAHVELRDTKLQSINDPTASSMQQQPNELQGIVQSMKSTELHTDKQITSTFADILCRGQNPETVIPLEMGRKFVVCLYDGYSVEQSCPRGLYYNNDTRRCERKSDPVRNPCASHPCLNGGQCIPTDTISYRCQCPFGLGGDVCELDVYACETLKPCGKTSDSRCQSFRLDAALKYVCICNQNTLYGLNCQEVHDNPCQGVNGTHLLTFSEKGFAMCDGENTWVESCPGGTIWDQLNVACVWPDMKGLSLDTQEQT</sequence>
<evidence type="ECO:0000256" key="13">
    <source>
        <dbReference type="SAM" id="SignalP"/>
    </source>
</evidence>
<dbReference type="Proteomes" id="UP000663828">
    <property type="component" value="Unassembled WGS sequence"/>
</dbReference>
<proteinExistence type="predicted"/>
<evidence type="ECO:0000256" key="4">
    <source>
        <dbReference type="ARBA" id="ARBA00022692"/>
    </source>
</evidence>
<evidence type="ECO:0000256" key="9">
    <source>
        <dbReference type="ARBA" id="ARBA00023136"/>
    </source>
</evidence>
<comment type="caution">
    <text evidence="12">Lacks conserved residue(s) required for the propagation of feature annotation.</text>
</comment>
<dbReference type="EMBL" id="CAJNOJ010000428">
    <property type="protein sequence ID" value="CAF1445127.1"/>
    <property type="molecule type" value="Genomic_DNA"/>
</dbReference>
<keyword evidence="8" id="KW-1133">Transmembrane helix</keyword>
<comment type="caution">
    <text evidence="17">The sequence shown here is derived from an EMBL/GenBank/DDBJ whole genome shotgun (WGS) entry which is preliminary data.</text>
</comment>
<evidence type="ECO:0000256" key="6">
    <source>
        <dbReference type="ARBA" id="ARBA00022737"/>
    </source>
</evidence>
<accession>A0A816FSA5</accession>
<dbReference type="Pfam" id="PF01607">
    <property type="entry name" value="CBM_14"/>
    <property type="match status" value="2"/>
</dbReference>
<dbReference type="Pfam" id="PF00008">
    <property type="entry name" value="EGF"/>
    <property type="match status" value="1"/>
</dbReference>
<dbReference type="SUPFAM" id="SSF57625">
    <property type="entry name" value="Invertebrate chitin-binding proteins"/>
    <property type="match status" value="2"/>
</dbReference>
<dbReference type="InterPro" id="IPR051022">
    <property type="entry name" value="Notch_Cell-Fate_Det"/>
</dbReference>
<evidence type="ECO:0000256" key="8">
    <source>
        <dbReference type="ARBA" id="ARBA00022989"/>
    </source>
</evidence>
<dbReference type="Gene3D" id="2.170.140.10">
    <property type="entry name" value="Chitin binding domain"/>
    <property type="match status" value="2"/>
</dbReference>
<dbReference type="Proteomes" id="UP000663852">
    <property type="component" value="Unassembled WGS sequence"/>
</dbReference>
<dbReference type="PROSITE" id="PS00022">
    <property type="entry name" value="EGF_1"/>
    <property type="match status" value="1"/>
</dbReference>
<dbReference type="OrthoDB" id="283575at2759"/>
<evidence type="ECO:0000259" key="14">
    <source>
        <dbReference type="PROSITE" id="PS50026"/>
    </source>
</evidence>
<keyword evidence="11" id="KW-0325">Glycoprotein</keyword>
<evidence type="ECO:0000313" key="17">
    <source>
        <dbReference type="EMBL" id="CAF1665503.1"/>
    </source>
</evidence>
<dbReference type="CDD" id="cd00054">
    <property type="entry name" value="EGF_CA"/>
    <property type="match status" value="1"/>
</dbReference>
<dbReference type="SMART" id="SM00181">
    <property type="entry name" value="EGF"/>
    <property type="match status" value="2"/>
</dbReference>
<dbReference type="InterPro" id="IPR000742">
    <property type="entry name" value="EGF"/>
</dbReference>